<sequence length="155" mass="17302">MLTHDELIFCIQQEYPEAVHGTDFWVFHLVSPETSEQLSDAQIYEWKLASPAPTEEGLKALVQKHGAAARTFVLARDARAERERRLKVADTLVYKAMDAGDMERMRLAGQYRQALRDVTSLPGFPVEFAWPVIPDALSELMPSNDQAAAAETSGP</sequence>
<dbReference type="InterPro" id="IPR019094">
    <property type="entry name" value="Phage_SP-beta_YorD"/>
</dbReference>
<feature type="domain" description="Phage tail assembly chaperone-like" evidence="2">
    <location>
        <begin position="76"/>
        <end position="135"/>
    </location>
</feature>
<reference evidence="3 4" key="1">
    <citation type="submission" date="2023-07" db="EMBL/GenBank/DDBJ databases">
        <authorList>
            <person name="Peeters C."/>
        </authorList>
    </citation>
    <scope>NUCLEOTIDE SEQUENCE [LARGE SCALE GENOMIC DNA]</scope>
    <source>
        <strain evidence="3 4">LMG 19083</strain>
    </source>
</reference>
<dbReference type="Pfam" id="PF09636">
    <property type="entry name" value="XkdW"/>
    <property type="match status" value="1"/>
</dbReference>
<dbReference type="Pfam" id="PF16778">
    <property type="entry name" value="Phage_tail_APC"/>
    <property type="match status" value="1"/>
</dbReference>
<evidence type="ECO:0000259" key="1">
    <source>
        <dbReference type="Pfam" id="PF09636"/>
    </source>
</evidence>
<dbReference type="RefSeq" id="WP_316664503.1">
    <property type="nucleotide sequence ID" value="NZ_CATZBU010000002.1"/>
</dbReference>
<evidence type="ECO:0000313" key="4">
    <source>
        <dbReference type="Proteomes" id="UP001189813"/>
    </source>
</evidence>
<dbReference type="InterPro" id="IPR035950">
    <property type="entry name" value="XkdW-like_sf"/>
</dbReference>
<protein>
    <recommendedName>
        <fullName evidence="5">Phage tail protein</fullName>
    </recommendedName>
</protein>
<dbReference type="Proteomes" id="UP001189813">
    <property type="component" value="Unassembled WGS sequence"/>
</dbReference>
<dbReference type="Gene3D" id="3.30.56.60">
    <property type="entry name" value="XkdW-like"/>
    <property type="match status" value="1"/>
</dbReference>
<evidence type="ECO:0008006" key="5">
    <source>
        <dbReference type="Google" id="ProtNLM"/>
    </source>
</evidence>
<dbReference type="EMBL" id="CATZBU010000002">
    <property type="protein sequence ID" value="CAJ0783512.1"/>
    <property type="molecule type" value="Genomic_DNA"/>
</dbReference>
<accession>A0ABM9J5W8</accession>
<comment type="caution">
    <text evidence="3">The sequence shown here is derived from an EMBL/GenBank/DDBJ whole genome shotgun (WGS) entry which is preliminary data.</text>
</comment>
<name>A0ABM9J5W8_9RALS</name>
<feature type="domain" description="Bacteriophage SP-beta YorD" evidence="1">
    <location>
        <begin position="7"/>
        <end position="69"/>
    </location>
</feature>
<keyword evidence="4" id="KW-1185">Reference proteome</keyword>
<gene>
    <name evidence="3" type="ORF">LMG19083_01050</name>
</gene>
<proteinExistence type="predicted"/>
<evidence type="ECO:0000259" key="2">
    <source>
        <dbReference type="Pfam" id="PF16778"/>
    </source>
</evidence>
<evidence type="ECO:0000313" key="3">
    <source>
        <dbReference type="EMBL" id="CAJ0783512.1"/>
    </source>
</evidence>
<dbReference type="InterPro" id="IPR031893">
    <property type="entry name" value="Phage_tail_APC"/>
</dbReference>
<organism evidence="3 4">
    <name type="scientific">Ralstonia psammae</name>
    <dbReference type="NCBI Taxonomy" id="3058598"/>
    <lineage>
        <taxon>Bacteria</taxon>
        <taxon>Pseudomonadati</taxon>
        <taxon>Pseudomonadota</taxon>
        <taxon>Betaproteobacteria</taxon>
        <taxon>Burkholderiales</taxon>
        <taxon>Burkholderiaceae</taxon>
        <taxon>Ralstonia</taxon>
    </lineage>
</organism>